<feature type="transmembrane region" description="Helical" evidence="9">
    <location>
        <begin position="36"/>
        <end position="54"/>
    </location>
</feature>
<dbReference type="PANTHER" id="PTHR21716">
    <property type="entry name" value="TRANSMEMBRANE PROTEIN"/>
    <property type="match status" value="1"/>
</dbReference>
<evidence type="ECO:0000256" key="9">
    <source>
        <dbReference type="SAM" id="Phobius"/>
    </source>
</evidence>
<proteinExistence type="inferred from homology"/>
<name>A0A495IJ36_9MICO</name>
<dbReference type="PANTHER" id="PTHR21716:SF53">
    <property type="entry name" value="PERMEASE PERM-RELATED"/>
    <property type="match status" value="1"/>
</dbReference>
<evidence type="ECO:0000256" key="8">
    <source>
        <dbReference type="SAM" id="MobiDB-lite"/>
    </source>
</evidence>
<evidence type="ECO:0000313" key="11">
    <source>
        <dbReference type="Proteomes" id="UP000280008"/>
    </source>
</evidence>
<protein>
    <submittedName>
        <fullName evidence="10">Putative PurR-regulated permease PerM</fullName>
    </submittedName>
</protein>
<feature type="transmembrane region" description="Helical" evidence="9">
    <location>
        <begin position="236"/>
        <end position="255"/>
    </location>
</feature>
<evidence type="ECO:0000256" key="2">
    <source>
        <dbReference type="ARBA" id="ARBA00009773"/>
    </source>
</evidence>
<comment type="similarity">
    <text evidence="2">Belongs to the autoinducer-2 exporter (AI-2E) (TC 2.A.86) family.</text>
</comment>
<dbReference type="AlphaFoldDB" id="A0A495IJ36"/>
<keyword evidence="5 9" id="KW-0812">Transmembrane</keyword>
<evidence type="ECO:0000256" key="6">
    <source>
        <dbReference type="ARBA" id="ARBA00022989"/>
    </source>
</evidence>
<evidence type="ECO:0000256" key="3">
    <source>
        <dbReference type="ARBA" id="ARBA00022448"/>
    </source>
</evidence>
<feature type="transmembrane region" description="Helical" evidence="9">
    <location>
        <begin position="170"/>
        <end position="196"/>
    </location>
</feature>
<feature type="region of interest" description="Disordered" evidence="8">
    <location>
        <begin position="1"/>
        <end position="22"/>
    </location>
</feature>
<evidence type="ECO:0000256" key="4">
    <source>
        <dbReference type="ARBA" id="ARBA00022475"/>
    </source>
</evidence>
<organism evidence="10 11">
    <name type="scientific">Frondihabitans australicus</name>
    <dbReference type="NCBI Taxonomy" id="386892"/>
    <lineage>
        <taxon>Bacteria</taxon>
        <taxon>Bacillati</taxon>
        <taxon>Actinomycetota</taxon>
        <taxon>Actinomycetes</taxon>
        <taxon>Micrococcales</taxon>
        <taxon>Microbacteriaceae</taxon>
        <taxon>Frondihabitans</taxon>
    </lineage>
</organism>
<feature type="transmembrane region" description="Helical" evidence="9">
    <location>
        <begin position="339"/>
        <end position="364"/>
    </location>
</feature>
<comment type="caution">
    <text evidence="10">The sequence shown here is derived from an EMBL/GenBank/DDBJ whole genome shotgun (WGS) entry which is preliminary data.</text>
</comment>
<dbReference type="InterPro" id="IPR002549">
    <property type="entry name" value="AI-2E-like"/>
</dbReference>
<keyword evidence="7 9" id="KW-0472">Membrane</keyword>
<evidence type="ECO:0000313" key="10">
    <source>
        <dbReference type="EMBL" id="RKR75993.1"/>
    </source>
</evidence>
<feature type="transmembrane region" description="Helical" evidence="9">
    <location>
        <begin position="297"/>
        <end position="319"/>
    </location>
</feature>
<keyword evidence="3" id="KW-0813">Transport</keyword>
<accession>A0A495IJ36</accession>
<evidence type="ECO:0000256" key="7">
    <source>
        <dbReference type="ARBA" id="ARBA00023136"/>
    </source>
</evidence>
<dbReference type="EMBL" id="RBKS01000001">
    <property type="protein sequence ID" value="RKR75993.1"/>
    <property type="molecule type" value="Genomic_DNA"/>
</dbReference>
<feature type="region of interest" description="Disordered" evidence="8">
    <location>
        <begin position="373"/>
        <end position="405"/>
    </location>
</feature>
<feature type="transmembrane region" description="Helical" evidence="9">
    <location>
        <begin position="261"/>
        <end position="290"/>
    </location>
</feature>
<evidence type="ECO:0000256" key="5">
    <source>
        <dbReference type="ARBA" id="ARBA00022692"/>
    </source>
</evidence>
<sequence>MRLPSFGGTSAEKSPRPATASADDTVSRGMKIAGAWGWRILVVLACLAALVWLIETLSEIVVPFLIALLISALLKPFVTGLVHRRWPKWIAIVAVLLAAIVVFGGLILLVVLEVRSGLPALEKETTSRIKVIQDFLAGPPFNLTTSDYTKYINDAVKALQSSSSKLLSGALTGAVTGVHLLADALLCVFATIFMLIDGDGVWKWVVRLFPKRARGAVDGAGQSGWITLTTFVRVQIFVAAVDGLGVGLVAFFLGLPLAVPIGVLVFLASFIPVVGAIVSGVFAVVIALVFVGPIQAIIMLAGVLGVHLLEAHVLQPLVMGNAVKVHPLAVVFAVAGGSYVAGIPGALFAVPTIAVLNVMISYVARGDWRGKPLAPELGSGPSNSKEAGEERAAEEVVPETGHAPQ</sequence>
<dbReference type="GO" id="GO:0055085">
    <property type="term" value="P:transmembrane transport"/>
    <property type="evidence" value="ECO:0007669"/>
    <property type="project" value="TreeGrafter"/>
</dbReference>
<feature type="transmembrane region" description="Helical" evidence="9">
    <location>
        <begin position="89"/>
        <end position="112"/>
    </location>
</feature>
<feature type="transmembrane region" description="Helical" evidence="9">
    <location>
        <begin position="60"/>
        <end position="82"/>
    </location>
</feature>
<keyword evidence="4" id="KW-1003">Cell membrane</keyword>
<evidence type="ECO:0000256" key="1">
    <source>
        <dbReference type="ARBA" id="ARBA00004651"/>
    </source>
</evidence>
<reference evidence="10 11" key="1">
    <citation type="submission" date="2018-10" db="EMBL/GenBank/DDBJ databases">
        <title>Sequencing the genomes of 1000 actinobacteria strains.</title>
        <authorList>
            <person name="Klenk H.-P."/>
        </authorList>
    </citation>
    <scope>NUCLEOTIDE SEQUENCE [LARGE SCALE GENOMIC DNA]</scope>
    <source>
        <strain evidence="10 11">DSM 17894</strain>
    </source>
</reference>
<keyword evidence="11" id="KW-1185">Reference proteome</keyword>
<dbReference type="Proteomes" id="UP000280008">
    <property type="component" value="Unassembled WGS sequence"/>
</dbReference>
<gene>
    <name evidence="10" type="ORF">C8E83_3157</name>
</gene>
<keyword evidence="6 9" id="KW-1133">Transmembrane helix</keyword>
<dbReference type="Pfam" id="PF01594">
    <property type="entry name" value="AI-2E_transport"/>
    <property type="match status" value="1"/>
</dbReference>
<dbReference type="GO" id="GO:0005886">
    <property type="term" value="C:plasma membrane"/>
    <property type="evidence" value="ECO:0007669"/>
    <property type="project" value="UniProtKB-SubCell"/>
</dbReference>
<comment type="subcellular location">
    <subcellularLocation>
        <location evidence="1">Cell membrane</location>
        <topology evidence="1">Multi-pass membrane protein</topology>
    </subcellularLocation>
</comment>
<dbReference type="RefSeq" id="WP_245981720.1">
    <property type="nucleotide sequence ID" value="NZ_RBKS01000001.1"/>
</dbReference>